<reference evidence="3 4" key="1">
    <citation type="submission" date="2021-03" db="EMBL/GenBank/DDBJ databases">
        <title>Antimicrobial resistance genes in bacteria isolated from Japanese honey, and their potential for conferring macrolide and lincosamide resistance in the American foulbrood pathogen Paenibacillus larvae.</title>
        <authorList>
            <person name="Okamoto M."/>
            <person name="Kumagai M."/>
            <person name="Kanamori H."/>
            <person name="Takamatsu D."/>
        </authorList>
    </citation>
    <scope>NUCLEOTIDE SEQUENCE [LARGE SCALE GENOMIC DNA]</scope>
    <source>
        <strain evidence="3 4">J21TS3</strain>
    </source>
</reference>
<dbReference type="Proteomes" id="UP000680638">
    <property type="component" value="Unassembled WGS sequence"/>
</dbReference>
<protein>
    <recommendedName>
        <fullName evidence="2">Mannosyl-glycoprotein endo-beta-N-acetylglucosamidase-like domain-containing protein</fullName>
    </recommendedName>
</protein>
<feature type="domain" description="Mannosyl-glycoprotein endo-beta-N-acetylglucosamidase-like" evidence="2">
    <location>
        <begin position="4"/>
        <end position="151"/>
    </location>
</feature>
<dbReference type="PANTHER" id="PTHR33308">
    <property type="entry name" value="PEPTIDOGLYCAN HYDROLASE FLGJ"/>
    <property type="match status" value="1"/>
</dbReference>
<evidence type="ECO:0000313" key="3">
    <source>
        <dbReference type="EMBL" id="GIO66740.1"/>
    </source>
</evidence>
<dbReference type="EMBL" id="BORW01000005">
    <property type="protein sequence ID" value="GIO66740.1"/>
    <property type="molecule type" value="Genomic_DNA"/>
</dbReference>
<comment type="caution">
    <text evidence="3">The sequence shown here is derived from an EMBL/GenBank/DDBJ whole genome shotgun (WGS) entry which is preliminary data.</text>
</comment>
<dbReference type="InterPro" id="IPR002901">
    <property type="entry name" value="MGlyc_endo_b_GlcNAc-like_dom"/>
</dbReference>
<organism evidence="3 4">
    <name type="scientific">Paenibacillus cookii</name>
    <dbReference type="NCBI Taxonomy" id="157839"/>
    <lineage>
        <taxon>Bacteria</taxon>
        <taxon>Bacillati</taxon>
        <taxon>Bacillota</taxon>
        <taxon>Bacilli</taxon>
        <taxon>Bacillales</taxon>
        <taxon>Paenibacillaceae</taxon>
        <taxon>Paenibacillus</taxon>
    </lineage>
</organism>
<keyword evidence="1" id="KW-0378">Hydrolase</keyword>
<gene>
    <name evidence="3" type="ORF">J21TS3_15610</name>
</gene>
<evidence type="ECO:0000256" key="1">
    <source>
        <dbReference type="ARBA" id="ARBA00022801"/>
    </source>
</evidence>
<dbReference type="Gene3D" id="1.10.530.10">
    <property type="match status" value="1"/>
</dbReference>
<dbReference type="PANTHER" id="PTHR33308:SF10">
    <property type="entry name" value="EXO-GLUCOSAMINIDASE LYTG"/>
    <property type="match status" value="1"/>
</dbReference>
<dbReference type="PRINTS" id="PR01002">
    <property type="entry name" value="FLGFLGJ"/>
</dbReference>
<evidence type="ECO:0000313" key="4">
    <source>
        <dbReference type="Proteomes" id="UP000680638"/>
    </source>
</evidence>
<dbReference type="InterPro" id="IPR051056">
    <property type="entry name" value="Glycosyl_Hydrolase_73"/>
</dbReference>
<dbReference type="Pfam" id="PF01832">
    <property type="entry name" value="Glucosaminidase"/>
    <property type="match status" value="1"/>
</dbReference>
<evidence type="ECO:0000259" key="2">
    <source>
        <dbReference type="SMART" id="SM00047"/>
    </source>
</evidence>
<accession>A0ABQ4LTZ4</accession>
<dbReference type="SMART" id="SM00047">
    <property type="entry name" value="LYZ2"/>
    <property type="match status" value="1"/>
</dbReference>
<dbReference type="RefSeq" id="WP_212948821.1">
    <property type="nucleotide sequence ID" value="NZ_BORW01000005.1"/>
</dbReference>
<proteinExistence type="predicted"/>
<sequence length="245" mass="27323">MKQEEFIAKIAPLAVADQAKTGVPASLTIAQAALESAWGASSLAAQANNLFGIKGEGPAGSIRMPTSEYVRGAWVEMFAYFRKYHSWEESIQDHSRLILNGVAGDRRYSGALHADGKTAAKAVAKAGYATDPNYAEKLMQLMDRYDLYRYDRKKEEGEPMTPEEKAAFQALQATVAQQAAWIKQQEILLNMPCPVWAQDAYDFYKPYISDGKGSYDFWRQLVVQYRHEKGIRVNPDGPDADGSRQ</sequence>
<dbReference type="Gene3D" id="4.10.80.30">
    <property type="entry name" value="DNA polymerase, domain 6"/>
    <property type="match status" value="1"/>
</dbReference>
<keyword evidence="4" id="KW-1185">Reference proteome</keyword>
<name>A0ABQ4LTZ4_9BACL</name>